<evidence type="ECO:0000256" key="3">
    <source>
        <dbReference type="ARBA" id="ARBA00022801"/>
    </source>
</evidence>
<keyword evidence="7" id="KW-0812">Transmembrane</keyword>
<proteinExistence type="inferred from homology"/>
<keyword evidence="8" id="KW-0732">Signal</keyword>
<evidence type="ECO:0000313" key="10">
    <source>
        <dbReference type="EMBL" id="NGO78042.1"/>
    </source>
</evidence>
<dbReference type="Gene3D" id="3.40.50.200">
    <property type="entry name" value="Peptidase S8/S53 domain"/>
    <property type="match status" value="1"/>
</dbReference>
<evidence type="ECO:0000256" key="5">
    <source>
        <dbReference type="PROSITE-ProRule" id="PRU01240"/>
    </source>
</evidence>
<evidence type="ECO:0000256" key="4">
    <source>
        <dbReference type="ARBA" id="ARBA00022825"/>
    </source>
</evidence>
<evidence type="ECO:0000256" key="1">
    <source>
        <dbReference type="ARBA" id="ARBA00011073"/>
    </source>
</evidence>
<keyword evidence="7" id="KW-0472">Membrane</keyword>
<evidence type="ECO:0000256" key="6">
    <source>
        <dbReference type="SAM" id="MobiDB-lite"/>
    </source>
</evidence>
<reference evidence="10 11" key="1">
    <citation type="submission" date="2020-02" db="EMBL/GenBank/DDBJ databases">
        <title>Whole-genome analyses of novel actinobacteria.</title>
        <authorList>
            <person name="Sahin N."/>
            <person name="Tokatli A."/>
        </authorList>
    </citation>
    <scope>NUCLEOTIDE SEQUENCE [LARGE SCALE GENOMIC DNA]</scope>
    <source>
        <strain evidence="10 11">YC504</strain>
    </source>
</reference>
<dbReference type="SUPFAM" id="SSF52743">
    <property type="entry name" value="Subtilisin-like"/>
    <property type="match status" value="1"/>
</dbReference>
<dbReference type="PROSITE" id="PS51892">
    <property type="entry name" value="SUBTILASE"/>
    <property type="match status" value="1"/>
</dbReference>
<feature type="compositionally biased region" description="Polar residues" evidence="6">
    <location>
        <begin position="345"/>
        <end position="354"/>
    </location>
</feature>
<feature type="compositionally biased region" description="Low complexity" evidence="6">
    <location>
        <begin position="355"/>
        <end position="366"/>
    </location>
</feature>
<feature type="domain" description="Peptidase S8/S53" evidence="9">
    <location>
        <begin position="68"/>
        <end position="323"/>
    </location>
</feature>
<feature type="transmembrane region" description="Helical" evidence="7">
    <location>
        <begin position="395"/>
        <end position="415"/>
    </location>
</feature>
<keyword evidence="7" id="KW-1133">Transmembrane helix</keyword>
<dbReference type="PANTHER" id="PTHR43806">
    <property type="entry name" value="PEPTIDASE S8"/>
    <property type="match status" value="1"/>
</dbReference>
<evidence type="ECO:0000259" key="9">
    <source>
        <dbReference type="Pfam" id="PF00082"/>
    </source>
</evidence>
<comment type="similarity">
    <text evidence="1 5">Belongs to the peptidase S8 family.</text>
</comment>
<protein>
    <submittedName>
        <fullName evidence="10">S8 family serine peptidase</fullName>
    </submittedName>
</protein>
<evidence type="ECO:0000256" key="7">
    <source>
        <dbReference type="SAM" id="Phobius"/>
    </source>
</evidence>
<dbReference type="Pfam" id="PF00082">
    <property type="entry name" value="Peptidase_S8"/>
    <property type="match status" value="1"/>
</dbReference>
<gene>
    <name evidence="10" type="ORF">G6045_20590</name>
</gene>
<evidence type="ECO:0000313" key="11">
    <source>
        <dbReference type="Proteomes" id="UP000481109"/>
    </source>
</evidence>
<dbReference type="EMBL" id="JAAKZW010000086">
    <property type="protein sequence ID" value="NGO78042.1"/>
    <property type="molecule type" value="Genomic_DNA"/>
</dbReference>
<dbReference type="AlphaFoldDB" id="A0A6G4XLI6"/>
<evidence type="ECO:0000256" key="2">
    <source>
        <dbReference type="ARBA" id="ARBA00022670"/>
    </source>
</evidence>
<keyword evidence="11" id="KW-1185">Reference proteome</keyword>
<evidence type="ECO:0000256" key="8">
    <source>
        <dbReference type="SAM" id="SignalP"/>
    </source>
</evidence>
<keyword evidence="3 5" id="KW-0378">Hydrolase</keyword>
<feature type="region of interest" description="Disordered" evidence="6">
    <location>
        <begin position="328"/>
        <end position="393"/>
    </location>
</feature>
<feature type="active site" description="Charge relay system" evidence="5">
    <location>
        <position position="77"/>
    </location>
</feature>
<dbReference type="InterPro" id="IPR000209">
    <property type="entry name" value="Peptidase_S8/S53_dom"/>
</dbReference>
<feature type="active site" description="Charge relay system" evidence="5">
    <location>
        <position position="111"/>
    </location>
</feature>
<dbReference type="InterPro" id="IPR015500">
    <property type="entry name" value="Peptidase_S8_subtilisin-rel"/>
</dbReference>
<dbReference type="InterPro" id="IPR036852">
    <property type="entry name" value="Peptidase_S8/S53_dom_sf"/>
</dbReference>
<dbReference type="PROSITE" id="PS51318">
    <property type="entry name" value="TAT"/>
    <property type="match status" value="1"/>
</dbReference>
<sequence>MTHGLRLGLSVKRHLLQRRSLVGVLASTAAAALAVGGVSAPAAAADVQSRQWYLDAMHAEEMWKASTGAGIKVAVIDTGVNASTPSLEGQVLKGFDASEMKGEATDDYSGHGTTMAELIAGTGEGGGVKGLAPDAKIIPMRVSNTEQQNKNKVNAFDVQDAIRAAADSDAQIISMSFGSDYIQTGQREAVQYAQSKGKLFFAAVGNNAKTGNKKQYPAAFPEVVGVGGIDQNGRAGDYSQHGDVVDLSAPGNDIPGWCDKTFKSYCDASGTSNSAALASASAALIWSEHPDWTANQVLRVMIESAAQAKGTKAGTVSSYLGHGVIRPNAHLSRGVGKPGDPDINPLTNEKTLNTKASSKPSAAASPQEQQGQQDKSGDKVAVAGTSKDSESSRTGLLVGGAAVIVIAAAGAIAVARKRRTT</sequence>
<dbReference type="GO" id="GO:0004252">
    <property type="term" value="F:serine-type endopeptidase activity"/>
    <property type="evidence" value="ECO:0007669"/>
    <property type="project" value="UniProtKB-UniRule"/>
</dbReference>
<keyword evidence="4 5" id="KW-0720">Serine protease</keyword>
<organism evidence="10 11">
    <name type="scientific">Streptomyces mesophilus</name>
    <dbReference type="NCBI Taxonomy" id="1775132"/>
    <lineage>
        <taxon>Bacteria</taxon>
        <taxon>Bacillati</taxon>
        <taxon>Actinomycetota</taxon>
        <taxon>Actinomycetes</taxon>
        <taxon>Kitasatosporales</taxon>
        <taxon>Streptomycetaceae</taxon>
        <taxon>Streptomyces</taxon>
    </lineage>
</organism>
<feature type="active site" description="Charge relay system" evidence="5">
    <location>
        <position position="272"/>
    </location>
</feature>
<keyword evidence="2 5" id="KW-0645">Protease</keyword>
<accession>A0A6G4XLI6</accession>
<comment type="caution">
    <text evidence="10">The sequence shown here is derived from an EMBL/GenBank/DDBJ whole genome shotgun (WGS) entry which is preliminary data.</text>
</comment>
<dbReference type="PRINTS" id="PR00723">
    <property type="entry name" value="SUBTILISIN"/>
</dbReference>
<dbReference type="Proteomes" id="UP000481109">
    <property type="component" value="Unassembled WGS sequence"/>
</dbReference>
<dbReference type="InterPro" id="IPR050131">
    <property type="entry name" value="Peptidase_S8_subtilisin-like"/>
</dbReference>
<name>A0A6G4XLI6_9ACTN</name>
<feature type="signal peptide" evidence="8">
    <location>
        <begin position="1"/>
        <end position="44"/>
    </location>
</feature>
<dbReference type="InterPro" id="IPR006311">
    <property type="entry name" value="TAT_signal"/>
</dbReference>
<feature type="chain" id="PRO_5026061458" evidence="8">
    <location>
        <begin position="45"/>
        <end position="421"/>
    </location>
</feature>
<dbReference type="GO" id="GO:0006508">
    <property type="term" value="P:proteolysis"/>
    <property type="evidence" value="ECO:0007669"/>
    <property type="project" value="UniProtKB-KW"/>
</dbReference>
<dbReference type="PANTHER" id="PTHR43806:SF11">
    <property type="entry name" value="CEREVISIN-RELATED"/>
    <property type="match status" value="1"/>
</dbReference>